<evidence type="ECO:0000256" key="2">
    <source>
        <dbReference type="PROSITE-ProRule" id="PRU00703"/>
    </source>
</evidence>
<evidence type="ECO:0000313" key="4">
    <source>
        <dbReference type="EMBL" id="EAS51121.1"/>
    </source>
</evidence>
<dbReference type="OrthoDB" id="9807125at2"/>
<evidence type="ECO:0000313" key="5">
    <source>
        <dbReference type="Proteomes" id="UP000000321"/>
    </source>
</evidence>
<protein>
    <submittedName>
        <fullName evidence="4">Putative CBS domain protein</fullName>
    </submittedName>
</protein>
<keyword evidence="1 2" id="KW-0129">CBS domain</keyword>
<accession>Q1YNB0</accession>
<dbReference type="Proteomes" id="UP000000321">
    <property type="component" value="Unassembled WGS sequence"/>
</dbReference>
<evidence type="ECO:0000256" key="1">
    <source>
        <dbReference type="ARBA" id="ARBA00023122"/>
    </source>
</evidence>
<dbReference type="InterPro" id="IPR051257">
    <property type="entry name" value="Diverse_CBS-Domain"/>
</dbReference>
<dbReference type="InterPro" id="IPR044725">
    <property type="entry name" value="CBSX3_CBS_dom"/>
</dbReference>
<dbReference type="CDD" id="cd04623">
    <property type="entry name" value="CBS_pair_bac_euk"/>
    <property type="match status" value="1"/>
</dbReference>
<dbReference type="RefSeq" id="WP_009209765.1">
    <property type="nucleotide sequence ID" value="NZ_BBWP01000025.1"/>
</dbReference>
<evidence type="ECO:0000259" key="3">
    <source>
        <dbReference type="PROSITE" id="PS51371"/>
    </source>
</evidence>
<dbReference type="AlphaFoldDB" id="Q1YNB0"/>
<feature type="domain" description="CBS" evidence="3">
    <location>
        <begin position="10"/>
        <end position="68"/>
    </location>
</feature>
<feature type="domain" description="CBS" evidence="3">
    <location>
        <begin position="76"/>
        <end position="131"/>
    </location>
</feature>
<dbReference type="SUPFAM" id="SSF54631">
    <property type="entry name" value="CBS-domain pair"/>
    <property type="match status" value="1"/>
</dbReference>
<dbReference type="EMBL" id="AAPJ01000001">
    <property type="protein sequence ID" value="EAS51121.1"/>
    <property type="molecule type" value="Genomic_DNA"/>
</dbReference>
<dbReference type="InterPro" id="IPR046342">
    <property type="entry name" value="CBS_dom_sf"/>
</dbReference>
<comment type="caution">
    <text evidence="4">The sequence shown here is derived from an EMBL/GenBank/DDBJ whole genome shotgun (WGS) entry which is preliminary data.</text>
</comment>
<proteinExistence type="predicted"/>
<dbReference type="Pfam" id="PF00571">
    <property type="entry name" value="CBS"/>
    <property type="match status" value="2"/>
</dbReference>
<reference evidence="4 5" key="1">
    <citation type="journal article" date="2008" name="Appl. Environ. Microbiol.">
        <title>Genomic insights into Mn(II) oxidation by the marine alphaproteobacterium Aurantimonas sp. strain SI85-9A1.</title>
        <authorList>
            <person name="Dick G.J."/>
            <person name="Podell S."/>
            <person name="Johnson H.A."/>
            <person name="Rivera-Espinoza Y."/>
            <person name="Bernier-Latmani R."/>
            <person name="McCarthy J.K."/>
            <person name="Torpey J.W."/>
            <person name="Clement B.G."/>
            <person name="Gaasterland T."/>
            <person name="Tebo B.M."/>
        </authorList>
    </citation>
    <scope>NUCLEOTIDE SEQUENCE [LARGE SCALE GENOMIC DNA]</scope>
    <source>
        <strain evidence="4 5">SI85-9A1</strain>
    </source>
</reference>
<name>Q1YNB0_AURMS</name>
<dbReference type="PANTHER" id="PTHR43080">
    <property type="entry name" value="CBS DOMAIN-CONTAINING PROTEIN CBSX3, MITOCHONDRIAL"/>
    <property type="match status" value="1"/>
</dbReference>
<dbReference type="Gene3D" id="3.10.580.10">
    <property type="entry name" value="CBS-domain"/>
    <property type="match status" value="1"/>
</dbReference>
<dbReference type="SMART" id="SM00116">
    <property type="entry name" value="CBS"/>
    <property type="match status" value="2"/>
</dbReference>
<dbReference type="BioCyc" id="AURANTIMONAS:SI859A1_01932-MONOMER"/>
<keyword evidence="5" id="KW-1185">Reference proteome</keyword>
<gene>
    <name evidence="4" type="ORF">SI859A1_01932</name>
</gene>
<dbReference type="HOGENOM" id="CLU_040681_3_2_5"/>
<sequence>MNVRHILEAKGRDVVTLKPEATLEETMQVLANRRIGAIVLTNENGGVAGIVSERDVVRVLGTAGVGAISQSVGEVMTSQVSTCTEATTVNQAMEMMTTGRFRHLPVCENDRLVGIISIGDVVKQRIEEVEREAMEMREYIAAG</sequence>
<organism evidence="4 5">
    <name type="scientific">Aurantimonas manganoxydans (strain ATCC BAA-1229 / DSM 21871 / SI85-9A1)</name>
    <dbReference type="NCBI Taxonomy" id="287752"/>
    <lineage>
        <taxon>Bacteria</taxon>
        <taxon>Pseudomonadati</taxon>
        <taxon>Pseudomonadota</taxon>
        <taxon>Alphaproteobacteria</taxon>
        <taxon>Hyphomicrobiales</taxon>
        <taxon>Aurantimonadaceae</taxon>
        <taxon>Aurantimonas</taxon>
    </lineage>
</organism>
<dbReference type="PANTHER" id="PTHR43080:SF2">
    <property type="entry name" value="CBS DOMAIN-CONTAINING PROTEIN"/>
    <property type="match status" value="1"/>
</dbReference>
<dbReference type="PROSITE" id="PS51371">
    <property type="entry name" value="CBS"/>
    <property type="match status" value="2"/>
</dbReference>
<dbReference type="InterPro" id="IPR000644">
    <property type="entry name" value="CBS_dom"/>
</dbReference>